<feature type="transmembrane region" description="Helical" evidence="7">
    <location>
        <begin position="394"/>
        <end position="420"/>
    </location>
</feature>
<dbReference type="GO" id="GO:0016020">
    <property type="term" value="C:membrane"/>
    <property type="evidence" value="ECO:0007669"/>
    <property type="project" value="UniProtKB-SubCell"/>
</dbReference>
<dbReference type="PANTHER" id="PTHR10796">
    <property type="entry name" value="PATCHED-RELATED"/>
    <property type="match status" value="1"/>
</dbReference>
<dbReference type="InterPro" id="IPR051697">
    <property type="entry name" value="Patched_domain-protein"/>
</dbReference>
<keyword evidence="5 7" id="KW-0472">Membrane</keyword>
<evidence type="ECO:0000256" key="7">
    <source>
        <dbReference type="SAM" id="Phobius"/>
    </source>
</evidence>
<comment type="subcellular location">
    <subcellularLocation>
        <location evidence="1">Membrane</location>
        <topology evidence="1">Multi-pass membrane protein</topology>
    </subcellularLocation>
</comment>
<comment type="caution">
    <text evidence="9">The sequence shown here is derived from an EMBL/GenBank/DDBJ whole genome shotgun (WGS) entry which is preliminary data.</text>
</comment>
<feature type="transmembrane region" description="Helical" evidence="7">
    <location>
        <begin position="776"/>
        <end position="797"/>
    </location>
</feature>
<dbReference type="Proteomes" id="UP001347796">
    <property type="component" value="Unassembled WGS sequence"/>
</dbReference>
<dbReference type="EMBL" id="JAZGQO010000015">
    <property type="protein sequence ID" value="KAK6169389.1"/>
    <property type="molecule type" value="Genomic_DNA"/>
</dbReference>
<feature type="transmembrane region" description="Helical" evidence="7">
    <location>
        <begin position="678"/>
        <end position="700"/>
    </location>
</feature>
<feature type="transmembrane region" description="Helical" evidence="7">
    <location>
        <begin position="734"/>
        <end position="755"/>
    </location>
</feature>
<evidence type="ECO:0000256" key="4">
    <source>
        <dbReference type="ARBA" id="ARBA00022989"/>
    </source>
</evidence>
<sequence>MERCKSRVSNYFTWTNRQFERYGRFVARFPILFIAIPLVVCCSLGFGLINLTSESDTETLYVPTNSRTAVDRQKVDSLFPDKSGSNFYEHSSAQMNLYGDVLIKTRDKRDVLSPEVINEIIDIISQINQISIQESGTTFSYPDVCAVRNGTCFIEGEFVLDVNFINSYRSRNVTYPLWISQLGLPVDLSLYFKGEAGPVGILGSVSILWLKFYLRQNTNLRSTNWETKFVKAMSSLSTNLTDVAYSTSSSLDDEINQSTGGDEMLYALSLTLLITYACFVASSWNCVANRSYLAQGGVLAVVLGILASFGLLAASGLKFVNIVGVMPFLALGVGVDSMFVIMSEWAEHHDKATTEEQLAATLKGCGGSITIASLTDITAFFIGASSQFISIRIFSVYTGLALAFSYLCYITFFLGCLTIHGRRVRASRHWATCLETKDRATERGQGKSPCTVLMCAGQPPERREDDESWCERIPRTCLTPTVLHIATKVAILFLYCVYISVSIWGIVNLKQGLVLSQLMDDDSYYRKYDTRIRSNFDTKFSISFIFENIDYMNPADTGVMVEFMQSVQDESIIENNTMLCWYHQYITSNQFSNSSKSQFIANLKPFLNYRPYIVNDVEFTADGSSIKASRCHVVTINIPDSTDQGNMMLRLRELADSSVLDVFAYTPPFIFFEQYVVILPNTLQTVGIAVVCMLVITILFMPQPLMVAMVTVNMISILVGIFGFLYIWDLTLSSITMIHLIMSVGFSVDFSVHVCHGYMTSDKKTRHEKARDALKTSAAPVINGGLSSLIGVCVLIGSRSFIFRSFLKIMVLVIGFGLAHSMLLLPVALSLVGPISKESRIENISIGVRSSKQQAGPEKM</sequence>
<accession>A0AAN8GHQ8</accession>
<dbReference type="Pfam" id="PF02460">
    <property type="entry name" value="Patched"/>
    <property type="match status" value="1"/>
</dbReference>
<comment type="similarity">
    <text evidence="2">Belongs to the patched family.</text>
</comment>
<dbReference type="InterPro" id="IPR003392">
    <property type="entry name" value="PTHD_SSD"/>
</dbReference>
<organism evidence="9 10">
    <name type="scientific">Patella caerulea</name>
    <name type="common">Rayed Mediterranean limpet</name>
    <dbReference type="NCBI Taxonomy" id="87958"/>
    <lineage>
        <taxon>Eukaryota</taxon>
        <taxon>Metazoa</taxon>
        <taxon>Spiralia</taxon>
        <taxon>Lophotrochozoa</taxon>
        <taxon>Mollusca</taxon>
        <taxon>Gastropoda</taxon>
        <taxon>Patellogastropoda</taxon>
        <taxon>Patelloidea</taxon>
        <taxon>Patellidae</taxon>
        <taxon>Patella</taxon>
    </lineage>
</organism>
<keyword evidence="4 7" id="KW-1133">Transmembrane helix</keyword>
<gene>
    <name evidence="9" type="ORF">SNE40_020455</name>
</gene>
<evidence type="ECO:0000256" key="6">
    <source>
        <dbReference type="ARBA" id="ARBA00023180"/>
    </source>
</evidence>
<evidence type="ECO:0000256" key="2">
    <source>
        <dbReference type="ARBA" id="ARBA00005585"/>
    </source>
</evidence>
<feature type="transmembrane region" description="Helical" evidence="7">
    <location>
        <begin position="25"/>
        <end position="49"/>
    </location>
</feature>
<protein>
    <recommendedName>
        <fullName evidence="8">SSD domain-containing protein</fullName>
    </recommendedName>
</protein>
<feature type="domain" description="SSD" evidence="8">
    <location>
        <begin position="262"/>
        <end position="419"/>
    </location>
</feature>
<evidence type="ECO:0000256" key="3">
    <source>
        <dbReference type="ARBA" id="ARBA00022692"/>
    </source>
</evidence>
<feature type="transmembrane region" description="Helical" evidence="7">
    <location>
        <begin position="489"/>
        <end position="509"/>
    </location>
</feature>
<keyword evidence="6" id="KW-0325">Glycoprotein</keyword>
<feature type="transmembrane region" description="Helical" evidence="7">
    <location>
        <begin position="707"/>
        <end position="728"/>
    </location>
</feature>
<proteinExistence type="inferred from homology"/>
<feature type="transmembrane region" description="Helical" evidence="7">
    <location>
        <begin position="319"/>
        <end position="341"/>
    </location>
</feature>
<feature type="transmembrane region" description="Helical" evidence="7">
    <location>
        <begin position="265"/>
        <end position="285"/>
    </location>
</feature>
<evidence type="ECO:0000256" key="1">
    <source>
        <dbReference type="ARBA" id="ARBA00004141"/>
    </source>
</evidence>
<dbReference type="PROSITE" id="PS50156">
    <property type="entry name" value="SSD"/>
    <property type="match status" value="1"/>
</dbReference>
<evidence type="ECO:0000313" key="9">
    <source>
        <dbReference type="EMBL" id="KAK6169389.1"/>
    </source>
</evidence>
<feature type="transmembrane region" description="Helical" evidence="7">
    <location>
        <begin position="291"/>
        <end position="312"/>
    </location>
</feature>
<keyword evidence="10" id="KW-1185">Reference proteome</keyword>
<dbReference type="Gene3D" id="1.20.1640.10">
    <property type="entry name" value="Multidrug efflux transporter AcrB transmembrane domain"/>
    <property type="match status" value="2"/>
</dbReference>
<dbReference type="SUPFAM" id="SSF82866">
    <property type="entry name" value="Multidrug efflux transporter AcrB transmembrane domain"/>
    <property type="match status" value="2"/>
</dbReference>
<feature type="transmembrane region" description="Helical" evidence="7">
    <location>
        <begin position="809"/>
        <end position="832"/>
    </location>
</feature>
<reference evidence="9 10" key="1">
    <citation type="submission" date="2024-01" db="EMBL/GenBank/DDBJ databases">
        <title>The genome of the rayed Mediterranean limpet Patella caerulea (Linnaeus, 1758).</title>
        <authorList>
            <person name="Anh-Thu Weber A."/>
            <person name="Halstead-Nussloch G."/>
        </authorList>
    </citation>
    <scope>NUCLEOTIDE SEQUENCE [LARGE SCALE GENOMIC DNA]</scope>
    <source>
        <strain evidence="9">AATW-2023a</strain>
        <tissue evidence="9">Whole specimen</tissue>
    </source>
</reference>
<keyword evidence="3 7" id="KW-0812">Transmembrane</keyword>
<name>A0AAN8GHQ8_PATCE</name>
<dbReference type="InterPro" id="IPR000731">
    <property type="entry name" value="SSD"/>
</dbReference>
<evidence type="ECO:0000256" key="5">
    <source>
        <dbReference type="ARBA" id="ARBA00023136"/>
    </source>
</evidence>
<dbReference type="AlphaFoldDB" id="A0AAN8GHQ8"/>
<feature type="transmembrane region" description="Helical" evidence="7">
    <location>
        <begin position="361"/>
        <end position="382"/>
    </location>
</feature>
<evidence type="ECO:0000259" key="8">
    <source>
        <dbReference type="PROSITE" id="PS50156"/>
    </source>
</evidence>
<evidence type="ECO:0000313" key="10">
    <source>
        <dbReference type="Proteomes" id="UP001347796"/>
    </source>
</evidence>
<dbReference type="PANTHER" id="PTHR10796:SF92">
    <property type="entry name" value="PATCHED-RELATED, ISOFORM A"/>
    <property type="match status" value="1"/>
</dbReference>